<accession>A0A518DY67</accession>
<dbReference type="Proteomes" id="UP000317648">
    <property type="component" value="Chromosome"/>
</dbReference>
<name>A0A518DY67_9BACT</name>
<protein>
    <submittedName>
        <fullName evidence="1">Uncharacterized protein</fullName>
    </submittedName>
</protein>
<sequence>MAIERWAASELEEIAKEWMEQRRMFSAFEVSLEAQQRGVRERHRNLKGLVHQAIALVGSTRGYTRTLMEVGAPVQAWVYHHVQDNPYTYRPLNRQGEGRAAPVSAAPVYGGVRNPAPLTSNGAAPASVNDGACGADAQGRLCIPAALLQRLDVEAGEQAIVTSDPENSEIRITRPTLFDNTDDAGYEVEEDGAIRISVAALEAAGLGGLQCYRVSGDSDCITVRTF</sequence>
<dbReference type="AlphaFoldDB" id="A0A518DY67"/>
<reference evidence="1 2" key="1">
    <citation type="submission" date="2019-02" db="EMBL/GenBank/DDBJ databases">
        <title>Deep-cultivation of Planctomycetes and their phenomic and genomic characterization uncovers novel biology.</title>
        <authorList>
            <person name="Wiegand S."/>
            <person name="Jogler M."/>
            <person name="Boedeker C."/>
            <person name="Pinto D."/>
            <person name="Vollmers J."/>
            <person name="Rivas-Marin E."/>
            <person name="Kohn T."/>
            <person name="Peeters S.H."/>
            <person name="Heuer A."/>
            <person name="Rast P."/>
            <person name="Oberbeckmann S."/>
            <person name="Bunk B."/>
            <person name="Jeske O."/>
            <person name="Meyerdierks A."/>
            <person name="Storesund J.E."/>
            <person name="Kallscheuer N."/>
            <person name="Luecker S."/>
            <person name="Lage O.M."/>
            <person name="Pohl T."/>
            <person name="Merkel B.J."/>
            <person name="Hornburger P."/>
            <person name="Mueller R.-W."/>
            <person name="Bruemmer F."/>
            <person name="Labrenz M."/>
            <person name="Spormann A.M."/>
            <person name="Op den Camp H."/>
            <person name="Overmann J."/>
            <person name="Amann R."/>
            <person name="Jetten M.S.M."/>
            <person name="Mascher T."/>
            <person name="Medema M.H."/>
            <person name="Devos D.P."/>
            <person name="Kaster A.-K."/>
            <person name="Ovreas L."/>
            <person name="Rohde M."/>
            <person name="Galperin M.Y."/>
            <person name="Jogler C."/>
        </authorList>
    </citation>
    <scope>NUCLEOTIDE SEQUENCE [LARGE SCALE GENOMIC DNA]</scope>
    <source>
        <strain evidence="1 2">Pla85_3_4</strain>
    </source>
</reference>
<organism evidence="1 2">
    <name type="scientific">Lignipirellula cremea</name>
    <dbReference type="NCBI Taxonomy" id="2528010"/>
    <lineage>
        <taxon>Bacteria</taxon>
        <taxon>Pseudomonadati</taxon>
        <taxon>Planctomycetota</taxon>
        <taxon>Planctomycetia</taxon>
        <taxon>Pirellulales</taxon>
        <taxon>Pirellulaceae</taxon>
        <taxon>Lignipirellula</taxon>
    </lineage>
</organism>
<evidence type="ECO:0000313" key="1">
    <source>
        <dbReference type="EMBL" id="QDU96735.1"/>
    </source>
</evidence>
<proteinExistence type="predicted"/>
<keyword evidence="2" id="KW-1185">Reference proteome</keyword>
<dbReference type="KEGG" id="lcre:Pla8534_45560"/>
<dbReference type="RefSeq" id="WP_145055346.1">
    <property type="nucleotide sequence ID" value="NZ_CP036433.1"/>
</dbReference>
<dbReference type="EMBL" id="CP036433">
    <property type="protein sequence ID" value="QDU96735.1"/>
    <property type="molecule type" value="Genomic_DNA"/>
</dbReference>
<evidence type="ECO:0000313" key="2">
    <source>
        <dbReference type="Proteomes" id="UP000317648"/>
    </source>
</evidence>
<gene>
    <name evidence="1" type="ORF">Pla8534_45560</name>
</gene>